<keyword evidence="1" id="KW-0472">Membrane</keyword>
<proteinExistence type="predicted"/>
<comment type="caution">
    <text evidence="2">The sequence shown here is derived from an EMBL/GenBank/DDBJ whole genome shotgun (WGS) entry which is preliminary data.</text>
</comment>
<reference evidence="2 3" key="1">
    <citation type="submission" date="2020-08" db="EMBL/GenBank/DDBJ databases">
        <title>Genomic Encyclopedia of Type Strains, Phase III (KMG-III): the genomes of soil and plant-associated and newly described type strains.</title>
        <authorList>
            <person name="Whitman W."/>
        </authorList>
    </citation>
    <scope>NUCLEOTIDE SEQUENCE [LARGE SCALE GENOMIC DNA]</scope>
    <source>
        <strain evidence="2 3">CECT 3302</strain>
    </source>
</reference>
<keyword evidence="1" id="KW-0812">Transmembrane</keyword>
<feature type="transmembrane region" description="Helical" evidence="1">
    <location>
        <begin position="159"/>
        <end position="177"/>
    </location>
</feature>
<organism evidence="2 3">
    <name type="scientific">Nocardioides albus</name>
    <dbReference type="NCBI Taxonomy" id="1841"/>
    <lineage>
        <taxon>Bacteria</taxon>
        <taxon>Bacillati</taxon>
        <taxon>Actinomycetota</taxon>
        <taxon>Actinomycetes</taxon>
        <taxon>Propionibacteriales</taxon>
        <taxon>Nocardioidaceae</taxon>
        <taxon>Nocardioides</taxon>
    </lineage>
</organism>
<protein>
    <recommendedName>
        <fullName evidence="4">DUF4337 domain-containing protein</fullName>
    </recommendedName>
</protein>
<feature type="transmembrane region" description="Helical" evidence="1">
    <location>
        <begin position="17"/>
        <end position="35"/>
    </location>
</feature>
<evidence type="ECO:0000313" key="2">
    <source>
        <dbReference type="EMBL" id="MBB3091105.1"/>
    </source>
</evidence>
<dbReference type="RefSeq" id="WP_183548814.1">
    <property type="nucleotide sequence ID" value="NZ_BMQT01000008.1"/>
</dbReference>
<feature type="transmembrane region" description="Helical" evidence="1">
    <location>
        <begin position="189"/>
        <end position="209"/>
    </location>
</feature>
<sequence>MTSSVTPDDSRTDWRELIAILLLSVTAILTAWTGFQASKWSGAMSISFSQASTNRIEAARMEATASRKLSVQVSLFTQWLEAYQADDAELAEFLQARFPEPLATVFPAWLDSRPLKDPDAPSTPFEMKQYVIPESVEARAADATADGKFREALRNNQRGDNYTVLTIGFAAVLFFAALSERMRRRGAQWALLCIGGTGFVILAVVLMTFPKML</sequence>
<dbReference type="AlphaFoldDB" id="A0A7W5FAE8"/>
<gene>
    <name evidence="2" type="ORF">FHS12_004070</name>
</gene>
<keyword evidence="1" id="KW-1133">Transmembrane helix</keyword>
<evidence type="ECO:0008006" key="4">
    <source>
        <dbReference type="Google" id="ProtNLM"/>
    </source>
</evidence>
<evidence type="ECO:0000256" key="1">
    <source>
        <dbReference type="SAM" id="Phobius"/>
    </source>
</evidence>
<evidence type="ECO:0000313" key="3">
    <source>
        <dbReference type="Proteomes" id="UP000577707"/>
    </source>
</evidence>
<name>A0A7W5FAE8_9ACTN</name>
<accession>A0A7W5FAE8</accession>
<dbReference type="Proteomes" id="UP000577707">
    <property type="component" value="Unassembled WGS sequence"/>
</dbReference>
<dbReference type="EMBL" id="JACHXG010000009">
    <property type="protein sequence ID" value="MBB3091105.1"/>
    <property type="molecule type" value="Genomic_DNA"/>
</dbReference>
<keyword evidence="3" id="KW-1185">Reference proteome</keyword>